<keyword evidence="4 6" id="KW-1133">Transmembrane helix</keyword>
<dbReference type="AlphaFoldDB" id="A0A433RRG3"/>
<dbReference type="OrthoDB" id="9787430at2"/>
<dbReference type="Pfam" id="PF04286">
    <property type="entry name" value="DUF445"/>
    <property type="match status" value="1"/>
</dbReference>
<evidence type="ECO:0000313" key="7">
    <source>
        <dbReference type="EMBL" id="RUS53776.1"/>
    </source>
</evidence>
<dbReference type="InterPro" id="IPR007383">
    <property type="entry name" value="DUF445"/>
</dbReference>
<keyword evidence="3 6" id="KW-0812">Transmembrane</keyword>
<accession>A0A433RRG3</accession>
<dbReference type="PANTHER" id="PTHR35791">
    <property type="entry name" value="UPF0754 MEMBRANE PROTEIN YHEB"/>
    <property type="match status" value="1"/>
</dbReference>
<proteinExistence type="inferred from homology"/>
<organism evidence="7 8">
    <name type="scientific">Candidatus Kurthia intestinigallinarum</name>
    <dbReference type="NCBI Taxonomy" id="1562256"/>
    <lineage>
        <taxon>Bacteria</taxon>
        <taxon>Bacillati</taxon>
        <taxon>Bacillota</taxon>
        <taxon>Bacilli</taxon>
        <taxon>Bacillales</taxon>
        <taxon>Caryophanaceae</taxon>
        <taxon>Kurthia</taxon>
    </lineage>
</organism>
<evidence type="ECO:0000256" key="5">
    <source>
        <dbReference type="ARBA" id="ARBA00023136"/>
    </source>
</evidence>
<dbReference type="PANTHER" id="PTHR35791:SF1">
    <property type="entry name" value="UPF0754 MEMBRANE PROTEIN YHEB"/>
    <property type="match status" value="1"/>
</dbReference>
<sequence length="380" mass="42726">MLDLLWKIVVMAVIGSVIGGFTNHIAIKMLFRPLEAKYLFGWRLPFTPGIIPKRRGAIAEQLGKTVVNYLLTPEMFRKKFFNADNQQKIEAKANELIQQYVFAEDKTLNDWLKQAGVADAPQLIEQKIDTVIDQQVMHFKNVLSKDAIEALLPPSWTEKVDAKIPEVSSYILMRGDDYFASSEGYLTIKGLIDNFLESKGTLGGMVQMFLGDSDSIVLKVQKEIHNFLVAPGTFNMVNNILITEWGKLRVQTVPQILGNLDFTSVTRNIQSYAKKELAIETHLDKPLVHYWPKGAQHLADKVVPQVVAVGFEKAEANLETAIARLDIEELVREQVDTFPLEVLEKLVLGITGRELKMITVLGFVLGGFIGIFQGIISYFM</sequence>
<evidence type="ECO:0000256" key="1">
    <source>
        <dbReference type="ARBA" id="ARBA00004308"/>
    </source>
</evidence>
<dbReference type="GO" id="GO:0012505">
    <property type="term" value="C:endomembrane system"/>
    <property type="evidence" value="ECO:0007669"/>
    <property type="project" value="UniProtKB-SubCell"/>
</dbReference>
<comment type="subcellular location">
    <subcellularLocation>
        <location evidence="1">Endomembrane system</location>
    </subcellularLocation>
</comment>
<keyword evidence="5 6" id="KW-0472">Membrane</keyword>
<evidence type="ECO:0000256" key="6">
    <source>
        <dbReference type="SAM" id="Phobius"/>
    </source>
</evidence>
<keyword evidence="8" id="KW-1185">Reference proteome</keyword>
<dbReference type="RefSeq" id="WP_126991202.1">
    <property type="nucleotide sequence ID" value="NZ_JTFC01000033.1"/>
</dbReference>
<reference evidence="7 8" key="1">
    <citation type="submission" date="2014-11" db="EMBL/GenBank/DDBJ databases">
        <title>Genome sequence and analysis of novel Kurthia sp.</title>
        <authorList>
            <person name="Lawson J.N."/>
            <person name="Gonzalez J.E."/>
            <person name="Rinauldi L."/>
            <person name="Xuan Z."/>
            <person name="Firman A."/>
            <person name="Shaddox L."/>
            <person name="Trudeau A."/>
            <person name="Shah S."/>
            <person name="Reiman D."/>
        </authorList>
    </citation>
    <scope>NUCLEOTIDE SEQUENCE [LARGE SCALE GENOMIC DNA]</scope>
    <source>
        <strain evidence="7 8">3B1D</strain>
    </source>
</reference>
<dbReference type="EMBL" id="JTFC01000033">
    <property type="protein sequence ID" value="RUS53776.1"/>
    <property type="molecule type" value="Genomic_DNA"/>
</dbReference>
<name>A0A433RRG3_9BACL</name>
<evidence type="ECO:0000256" key="3">
    <source>
        <dbReference type="ARBA" id="ARBA00022692"/>
    </source>
</evidence>
<protein>
    <submittedName>
        <fullName evidence="7">Membrane protein</fullName>
    </submittedName>
</protein>
<evidence type="ECO:0000256" key="2">
    <source>
        <dbReference type="ARBA" id="ARBA00008053"/>
    </source>
</evidence>
<comment type="similarity">
    <text evidence="2">Belongs to the UPF0754 family.</text>
</comment>
<feature type="transmembrane region" description="Helical" evidence="6">
    <location>
        <begin position="6"/>
        <end position="27"/>
    </location>
</feature>
<feature type="transmembrane region" description="Helical" evidence="6">
    <location>
        <begin position="358"/>
        <end position="379"/>
    </location>
</feature>
<dbReference type="Proteomes" id="UP000288623">
    <property type="component" value="Unassembled WGS sequence"/>
</dbReference>
<comment type="caution">
    <text evidence="7">The sequence shown here is derived from an EMBL/GenBank/DDBJ whole genome shotgun (WGS) entry which is preliminary data.</text>
</comment>
<gene>
    <name evidence="7" type="ORF">QI30_13815</name>
</gene>
<evidence type="ECO:0000313" key="8">
    <source>
        <dbReference type="Proteomes" id="UP000288623"/>
    </source>
</evidence>
<evidence type="ECO:0000256" key="4">
    <source>
        <dbReference type="ARBA" id="ARBA00022989"/>
    </source>
</evidence>